<organism evidence="1 2">
    <name type="scientific">Scandinavium hiltneri</name>
    <dbReference type="NCBI Taxonomy" id="2926519"/>
    <lineage>
        <taxon>Bacteria</taxon>
        <taxon>Pseudomonadati</taxon>
        <taxon>Pseudomonadota</taxon>
        <taxon>Gammaproteobacteria</taxon>
        <taxon>Enterobacterales</taxon>
        <taxon>Enterobacteriaceae</taxon>
        <taxon>Scandinavium</taxon>
    </lineage>
</organism>
<accession>A0ABT2E702</accession>
<name>A0ABT2E702_9ENTR</name>
<protein>
    <submittedName>
        <fullName evidence="1">DUF2946 domain-containing protein</fullName>
    </submittedName>
</protein>
<reference evidence="1 2" key="1">
    <citation type="submission" date="2022-04" db="EMBL/GenBank/DDBJ databases">
        <title>Proposal of a three novel species of Scandinavium, Scandinavium hiltneri, Scandinavium manionii, Scandinavium tedordense.</title>
        <authorList>
            <person name="Maddock D.W."/>
            <person name="Brady C.L."/>
            <person name="Denman S."/>
            <person name="Arnold D."/>
        </authorList>
    </citation>
    <scope>NUCLEOTIDE SEQUENCE [LARGE SCALE GENOMIC DNA]</scope>
    <source>
        <strain evidence="1 2">H11S7</strain>
    </source>
</reference>
<gene>
    <name evidence="1" type="ORF">MUU47_20970</name>
</gene>
<comment type="caution">
    <text evidence="1">The sequence shown here is derived from an EMBL/GenBank/DDBJ whole genome shotgun (WGS) entry which is preliminary data.</text>
</comment>
<evidence type="ECO:0000313" key="1">
    <source>
        <dbReference type="EMBL" id="MCS2163547.1"/>
    </source>
</evidence>
<keyword evidence="2" id="KW-1185">Reference proteome</keyword>
<dbReference type="Proteomes" id="UP001205357">
    <property type="component" value="Unassembled WGS sequence"/>
</dbReference>
<proteinExistence type="predicted"/>
<evidence type="ECO:0000313" key="2">
    <source>
        <dbReference type="Proteomes" id="UP001205357"/>
    </source>
</evidence>
<dbReference type="EMBL" id="JALIGE010000076">
    <property type="protein sequence ID" value="MCS2163547.1"/>
    <property type="molecule type" value="Genomic_DNA"/>
</dbReference>
<sequence length="130" mass="14362">MNAQWTYRLRFFRRHLAMLLVAFGVLVLQSQLALASHQCDLNPQGDSAMLQHVEHQSMTSVVMKTPLCEKHCVPDSAQKTGDHPPVIALPTTVALAVIETPCPSASRSDWTLTPPAAGPPATIRFCRFRE</sequence>